<proteinExistence type="predicted"/>
<dbReference type="Proteomes" id="UP000274504">
    <property type="component" value="Unassembled WGS sequence"/>
</dbReference>
<dbReference type="EMBL" id="UYSG01004994">
    <property type="protein sequence ID" value="VDL58663.1"/>
    <property type="molecule type" value="Genomic_DNA"/>
</dbReference>
<reference evidence="2 3" key="2">
    <citation type="submission" date="2018-11" db="EMBL/GenBank/DDBJ databases">
        <authorList>
            <consortium name="Pathogen Informatics"/>
        </authorList>
    </citation>
    <scope>NUCLEOTIDE SEQUENCE [LARGE SCALE GENOMIC DNA]</scope>
</reference>
<protein>
    <submittedName>
        <fullName evidence="4">Secreted protein</fullName>
    </submittedName>
</protein>
<feature type="signal peptide" evidence="1">
    <location>
        <begin position="1"/>
        <end position="21"/>
    </location>
</feature>
<evidence type="ECO:0000256" key="1">
    <source>
        <dbReference type="SAM" id="SignalP"/>
    </source>
</evidence>
<evidence type="ECO:0000313" key="2">
    <source>
        <dbReference type="EMBL" id="VDL58663.1"/>
    </source>
</evidence>
<dbReference type="WBParaSite" id="HDID_0000634701-mRNA-1">
    <property type="protein sequence ID" value="HDID_0000634701-mRNA-1"/>
    <property type="gene ID" value="HDID_0000634701"/>
</dbReference>
<name>A0A0R3SN32_HYMDI</name>
<evidence type="ECO:0000313" key="3">
    <source>
        <dbReference type="Proteomes" id="UP000274504"/>
    </source>
</evidence>
<accession>A0A0R3SN32</accession>
<feature type="chain" id="PRO_5043131344" evidence="1">
    <location>
        <begin position="22"/>
        <end position="89"/>
    </location>
</feature>
<gene>
    <name evidence="2" type="ORF">HDID_LOCUS6345</name>
</gene>
<organism evidence="4">
    <name type="scientific">Hymenolepis diminuta</name>
    <name type="common">Rat tapeworm</name>
    <dbReference type="NCBI Taxonomy" id="6216"/>
    <lineage>
        <taxon>Eukaryota</taxon>
        <taxon>Metazoa</taxon>
        <taxon>Spiralia</taxon>
        <taxon>Lophotrochozoa</taxon>
        <taxon>Platyhelminthes</taxon>
        <taxon>Cestoda</taxon>
        <taxon>Eucestoda</taxon>
        <taxon>Cyclophyllidea</taxon>
        <taxon>Hymenolepididae</taxon>
        <taxon>Hymenolepis</taxon>
    </lineage>
</organism>
<dbReference type="AlphaFoldDB" id="A0A0R3SN32"/>
<sequence>MLPVHGSLFLISSVRIFQGYASGICYPPPLPPSYTPDFGRFPPPYQYPPRPPSVGYRNFNRRCNTDSTLDPVSFFLNLTTFCGSLDRFY</sequence>
<reference evidence="4" key="1">
    <citation type="submission" date="2017-02" db="UniProtKB">
        <authorList>
            <consortium name="WormBaseParasite"/>
        </authorList>
    </citation>
    <scope>IDENTIFICATION</scope>
</reference>
<evidence type="ECO:0000313" key="4">
    <source>
        <dbReference type="WBParaSite" id="HDID_0000634701-mRNA-1"/>
    </source>
</evidence>
<keyword evidence="1" id="KW-0732">Signal</keyword>